<name>A0A9J2P6B9_ASCLU</name>
<feature type="region of interest" description="Disordered" evidence="9">
    <location>
        <begin position="456"/>
        <end position="482"/>
    </location>
</feature>
<feature type="region of interest" description="Disordered" evidence="9">
    <location>
        <begin position="242"/>
        <end position="270"/>
    </location>
</feature>
<feature type="compositionally biased region" description="Polar residues" evidence="9">
    <location>
        <begin position="501"/>
        <end position="515"/>
    </location>
</feature>
<feature type="domain" description="Cysteine/serine-rich nuclear protein N-terminal" evidence="10">
    <location>
        <begin position="514"/>
        <end position="651"/>
    </location>
</feature>
<evidence type="ECO:0000256" key="9">
    <source>
        <dbReference type="SAM" id="MobiDB-lite"/>
    </source>
</evidence>
<feature type="compositionally biased region" description="Polar residues" evidence="9">
    <location>
        <begin position="462"/>
        <end position="480"/>
    </location>
</feature>
<evidence type="ECO:0000313" key="12">
    <source>
        <dbReference type="WBParaSite" id="ALUE_0000543001-mRNA-1"/>
    </source>
</evidence>
<proteinExistence type="inferred from homology"/>
<organism evidence="11 12">
    <name type="scientific">Ascaris lumbricoides</name>
    <name type="common">Giant roundworm</name>
    <dbReference type="NCBI Taxonomy" id="6252"/>
    <lineage>
        <taxon>Eukaryota</taxon>
        <taxon>Metazoa</taxon>
        <taxon>Ecdysozoa</taxon>
        <taxon>Nematoda</taxon>
        <taxon>Chromadorea</taxon>
        <taxon>Rhabditida</taxon>
        <taxon>Spirurina</taxon>
        <taxon>Ascaridomorpha</taxon>
        <taxon>Ascaridoidea</taxon>
        <taxon>Ascarididae</taxon>
        <taxon>Ascaris</taxon>
    </lineage>
</organism>
<keyword evidence="11" id="KW-1185">Reference proteome</keyword>
<feature type="region of interest" description="Disordered" evidence="9">
    <location>
        <begin position="144"/>
        <end position="163"/>
    </location>
</feature>
<feature type="region of interest" description="Disordered" evidence="9">
    <location>
        <begin position="333"/>
        <end position="372"/>
    </location>
</feature>
<evidence type="ECO:0000256" key="5">
    <source>
        <dbReference type="ARBA" id="ARBA00023125"/>
    </source>
</evidence>
<feature type="compositionally biased region" description="Polar residues" evidence="9">
    <location>
        <begin position="291"/>
        <end position="302"/>
    </location>
</feature>
<evidence type="ECO:0000256" key="2">
    <source>
        <dbReference type="ARBA" id="ARBA00008548"/>
    </source>
</evidence>
<keyword evidence="4" id="KW-0805">Transcription regulation</keyword>
<comment type="subcellular location">
    <subcellularLocation>
        <location evidence="1">Nucleus</location>
    </subcellularLocation>
</comment>
<feature type="compositionally biased region" description="Basic and acidic residues" evidence="9">
    <location>
        <begin position="337"/>
        <end position="346"/>
    </location>
</feature>
<sequence>MSASGEHLDHTQQAGGSQILSNAQELCTSSAASSSPISRHIKFFAIRQRANLQSFQRRLHSLLGDCSDSELISPNITTPKTSKRCGKRSKIASCNLRGYRQARNVSIFSAYVVSEERDSDCASTDAPLARYPYLRRDERVGEDSASSCSVKSEGSTPPEWSCYEEESVVLTPLRTLLQREGSEAQTSAAECSRVDAEGASDSAEIEIGLVVERSNPLNNVAKEVSTDAHHSKNALAHIEGNAQERAERHAPERSKQLKNAESKFDDGPNSRAEVAHAMETTAKTNAGVEGASSSKMNTSSEQAAEGFNEEGVEKNDSSWKTEGITAAAFLKSSAPEPAKDEVEKTGSHLRSAASGKKRRRQKKMTGGRTSSKHYMLRCRSKKKRIRFKSVQVYYFERSQGFTAVPTSGGITLGMTAKHHDAKEYSIVEFETMMQKEQLERYRKRCDERATRFAALNEPPIAPSSTSFQRQHSSDSMQTPHHGNGRELLLEITGEGEKCTPSYDQSGLTPSATSEASTDDEELSEDEVDEEEFDDEDEEEEFETTCYMMQPVGGRTRQAMLKAAGVQVDRSEAPICQSIRASRQHCGCTCADGVCTPEACECAKNGIKCQVDRPSFPCPCMGASCGNPEGRVEFNALRVRAHYLETMMRMRVLDGGSFDDPTRVCSPQHIRFEDSAHEASSYCNPPPPPIYQEASAMESSLQELGTVVVTGDRMTPAMEEGSSSYSQQAQERMRLPATPVYDTYKRRQLHISKEAMRRDPYDEMSVDVTVGLDIDGGVSAETVE</sequence>
<dbReference type="PANTHER" id="PTHR13580">
    <property type="entry name" value="TGF-BETA INDUCED APOPTOSIS PROTEIN"/>
    <property type="match status" value="1"/>
</dbReference>
<keyword evidence="7" id="KW-0804">Transcription</keyword>
<feature type="region of interest" description="Disordered" evidence="9">
    <location>
        <begin position="283"/>
        <end position="318"/>
    </location>
</feature>
<feature type="compositionally biased region" description="Basic residues" evidence="9">
    <location>
        <begin position="355"/>
        <end position="372"/>
    </location>
</feature>
<keyword evidence="8" id="KW-0539">Nucleus</keyword>
<evidence type="ECO:0000256" key="7">
    <source>
        <dbReference type="ARBA" id="ARBA00023163"/>
    </source>
</evidence>
<dbReference type="GO" id="GO:0043565">
    <property type="term" value="F:sequence-specific DNA binding"/>
    <property type="evidence" value="ECO:0007669"/>
    <property type="project" value="TreeGrafter"/>
</dbReference>
<keyword evidence="3" id="KW-0053">Apoptosis</keyword>
<feature type="compositionally biased region" description="Polar residues" evidence="9">
    <location>
        <begin position="144"/>
        <end position="155"/>
    </location>
</feature>
<evidence type="ECO:0000313" key="11">
    <source>
        <dbReference type="Proteomes" id="UP000036681"/>
    </source>
</evidence>
<dbReference type="GO" id="GO:0000981">
    <property type="term" value="F:DNA-binding transcription factor activity, RNA polymerase II-specific"/>
    <property type="evidence" value="ECO:0007669"/>
    <property type="project" value="TreeGrafter"/>
</dbReference>
<evidence type="ECO:0000256" key="4">
    <source>
        <dbReference type="ARBA" id="ARBA00023015"/>
    </source>
</evidence>
<evidence type="ECO:0000256" key="1">
    <source>
        <dbReference type="ARBA" id="ARBA00004123"/>
    </source>
</evidence>
<dbReference type="Proteomes" id="UP000036681">
    <property type="component" value="Unplaced"/>
</dbReference>
<protein>
    <submittedName>
        <fullName evidence="12">Cysteine/serine-rich nuclear protein N-terminal domain-containing protein</fullName>
    </submittedName>
</protein>
<dbReference type="Pfam" id="PF16019">
    <property type="entry name" value="CSRNP_N"/>
    <property type="match status" value="2"/>
</dbReference>
<dbReference type="AlphaFoldDB" id="A0A9J2P6B9"/>
<dbReference type="WBParaSite" id="ALUE_0000543001-mRNA-1">
    <property type="protein sequence ID" value="ALUE_0000543001-mRNA-1"/>
    <property type="gene ID" value="ALUE_0000543001"/>
</dbReference>
<comment type="similarity">
    <text evidence="2">Belongs to the AXUD1 family.</text>
</comment>
<feature type="region of interest" description="Disordered" evidence="9">
    <location>
        <begin position="498"/>
        <end position="541"/>
    </location>
</feature>
<dbReference type="GO" id="GO:0006915">
    <property type="term" value="P:apoptotic process"/>
    <property type="evidence" value="ECO:0007669"/>
    <property type="project" value="UniProtKB-KW"/>
</dbReference>
<keyword evidence="6" id="KW-0010">Activator</keyword>
<reference evidence="12" key="1">
    <citation type="submission" date="2023-03" db="UniProtKB">
        <authorList>
            <consortium name="WormBaseParasite"/>
        </authorList>
    </citation>
    <scope>IDENTIFICATION</scope>
</reference>
<keyword evidence="5" id="KW-0238">DNA-binding</keyword>
<dbReference type="PRINTS" id="PR02031">
    <property type="entry name" value="CYSSERRICHNP"/>
</dbReference>
<dbReference type="PANTHER" id="PTHR13580:SF9">
    <property type="entry name" value="AXIN1 UP-REGULATED 1, ISOFORM A"/>
    <property type="match status" value="1"/>
</dbReference>
<dbReference type="GO" id="GO:0005634">
    <property type="term" value="C:nucleus"/>
    <property type="evidence" value="ECO:0007669"/>
    <property type="project" value="UniProtKB-SubCell"/>
</dbReference>
<evidence type="ECO:0000256" key="8">
    <source>
        <dbReference type="ARBA" id="ARBA00023242"/>
    </source>
</evidence>
<dbReference type="InterPro" id="IPR023260">
    <property type="entry name" value="Cys/Ser-rich_nuc_prot"/>
</dbReference>
<evidence type="ECO:0000256" key="3">
    <source>
        <dbReference type="ARBA" id="ARBA00022703"/>
    </source>
</evidence>
<evidence type="ECO:0000256" key="6">
    <source>
        <dbReference type="ARBA" id="ARBA00023159"/>
    </source>
</evidence>
<feature type="domain" description="Cysteine/serine-rich nuclear protein N-terminal" evidence="10">
    <location>
        <begin position="381"/>
        <end position="453"/>
    </location>
</feature>
<feature type="compositionally biased region" description="Acidic residues" evidence="9">
    <location>
        <begin position="516"/>
        <end position="541"/>
    </location>
</feature>
<accession>A0A9J2P6B9</accession>
<dbReference type="InterPro" id="IPR031972">
    <property type="entry name" value="CSRNP_N"/>
</dbReference>
<evidence type="ECO:0000259" key="10">
    <source>
        <dbReference type="Pfam" id="PF16019"/>
    </source>
</evidence>